<organism evidence="9 10">
    <name type="scientific">Paenibacillus contaminans</name>
    <dbReference type="NCBI Taxonomy" id="450362"/>
    <lineage>
        <taxon>Bacteria</taxon>
        <taxon>Bacillati</taxon>
        <taxon>Bacillota</taxon>
        <taxon>Bacilli</taxon>
        <taxon>Bacillales</taxon>
        <taxon>Paenibacillaceae</taxon>
        <taxon>Paenibacillus</taxon>
    </lineage>
</organism>
<dbReference type="PROSITE" id="PS50928">
    <property type="entry name" value="ABC_TM1"/>
    <property type="match status" value="1"/>
</dbReference>
<dbReference type="PANTHER" id="PTHR43744">
    <property type="entry name" value="ABC TRANSPORTER PERMEASE PROTEIN MG189-RELATED-RELATED"/>
    <property type="match status" value="1"/>
</dbReference>
<feature type="transmembrane region" description="Helical" evidence="7">
    <location>
        <begin position="107"/>
        <end position="130"/>
    </location>
</feature>
<comment type="similarity">
    <text evidence="7">Belongs to the binding-protein-dependent transport system permease family.</text>
</comment>
<evidence type="ECO:0000313" key="10">
    <source>
        <dbReference type="Proteomes" id="UP000250369"/>
    </source>
</evidence>
<keyword evidence="2 7" id="KW-0813">Transport</keyword>
<dbReference type="PANTHER" id="PTHR43744:SF9">
    <property type="entry name" value="POLYGALACTURONAN_RHAMNOGALACTURONAN TRANSPORT SYSTEM PERMEASE PROTEIN YTCP"/>
    <property type="match status" value="1"/>
</dbReference>
<evidence type="ECO:0000256" key="7">
    <source>
        <dbReference type="RuleBase" id="RU363032"/>
    </source>
</evidence>
<feature type="transmembrane region" description="Helical" evidence="7">
    <location>
        <begin position="178"/>
        <end position="203"/>
    </location>
</feature>
<evidence type="ECO:0000256" key="1">
    <source>
        <dbReference type="ARBA" id="ARBA00004651"/>
    </source>
</evidence>
<sequence>MRKFSWFDAINISIMLLLLAVVLYPFLYMLNVSLSGSVYVMKGQVSLWPKGFNLQMYAIALNDQRLWTGFRNSVLYTASGTAISLLCTAMGAYSLSKKKMLFQKQLLMAIVVTMFFGGGMVPTFLVVKSLGLVDTFWAMIIPGAISAWYLLIMKTFFAGIPQELEEAGKIDGLTDIGMFYRIALPLSKASLATIGLFYAVGIWNNFSTPLLYLRNADLVPLQVVLREIVLSGQTNLQGNFSLGRDQQIVEESLKYATILIGTFPILLAYPFLQKYFVKGVTLGSLKG</sequence>
<feature type="transmembrane region" description="Helical" evidence="7">
    <location>
        <begin position="74"/>
        <end position="95"/>
    </location>
</feature>
<dbReference type="Proteomes" id="UP000250369">
    <property type="component" value="Unassembled WGS sequence"/>
</dbReference>
<feature type="transmembrane region" description="Helical" evidence="7">
    <location>
        <begin position="253"/>
        <end position="272"/>
    </location>
</feature>
<evidence type="ECO:0000256" key="3">
    <source>
        <dbReference type="ARBA" id="ARBA00022475"/>
    </source>
</evidence>
<dbReference type="AlphaFoldDB" id="A0A329MBD0"/>
<protein>
    <submittedName>
        <fullName evidence="9">Carbohydrate ABC transporter permease</fullName>
    </submittedName>
</protein>
<proteinExistence type="inferred from homology"/>
<evidence type="ECO:0000256" key="5">
    <source>
        <dbReference type="ARBA" id="ARBA00022989"/>
    </source>
</evidence>
<keyword evidence="6 7" id="KW-0472">Membrane</keyword>
<evidence type="ECO:0000256" key="2">
    <source>
        <dbReference type="ARBA" id="ARBA00022448"/>
    </source>
</evidence>
<evidence type="ECO:0000313" key="9">
    <source>
        <dbReference type="EMBL" id="RAV17395.1"/>
    </source>
</evidence>
<keyword evidence="4 7" id="KW-0812">Transmembrane</keyword>
<dbReference type="Pfam" id="PF00528">
    <property type="entry name" value="BPD_transp_1"/>
    <property type="match status" value="1"/>
</dbReference>
<dbReference type="RefSeq" id="WP_113034246.1">
    <property type="nucleotide sequence ID" value="NZ_QMFB01000019.1"/>
</dbReference>
<dbReference type="EMBL" id="QMFB01000019">
    <property type="protein sequence ID" value="RAV17395.1"/>
    <property type="molecule type" value="Genomic_DNA"/>
</dbReference>
<dbReference type="SUPFAM" id="SSF161098">
    <property type="entry name" value="MetI-like"/>
    <property type="match status" value="1"/>
</dbReference>
<dbReference type="InterPro" id="IPR035906">
    <property type="entry name" value="MetI-like_sf"/>
</dbReference>
<feature type="transmembrane region" description="Helical" evidence="7">
    <location>
        <begin position="136"/>
        <end position="157"/>
    </location>
</feature>
<feature type="domain" description="ABC transmembrane type-1" evidence="8">
    <location>
        <begin position="70"/>
        <end position="272"/>
    </location>
</feature>
<evidence type="ECO:0000259" key="8">
    <source>
        <dbReference type="PROSITE" id="PS50928"/>
    </source>
</evidence>
<gene>
    <name evidence="9" type="ORF">DQG23_27525</name>
</gene>
<name>A0A329MBD0_9BACL</name>
<evidence type="ECO:0000256" key="6">
    <source>
        <dbReference type="ARBA" id="ARBA00023136"/>
    </source>
</evidence>
<dbReference type="OrthoDB" id="9810086at2"/>
<comment type="caution">
    <text evidence="9">The sequence shown here is derived from an EMBL/GenBank/DDBJ whole genome shotgun (WGS) entry which is preliminary data.</text>
</comment>
<feature type="transmembrane region" description="Helical" evidence="7">
    <location>
        <begin position="12"/>
        <end position="30"/>
    </location>
</feature>
<dbReference type="CDD" id="cd06261">
    <property type="entry name" value="TM_PBP2"/>
    <property type="match status" value="1"/>
</dbReference>
<dbReference type="Gene3D" id="1.10.3720.10">
    <property type="entry name" value="MetI-like"/>
    <property type="match status" value="1"/>
</dbReference>
<accession>A0A329MBD0</accession>
<reference evidence="9 10" key="1">
    <citation type="journal article" date="2009" name="Int. J. Syst. Evol. Microbiol.">
        <title>Paenibacillus contaminans sp. nov., isolated from a contaminated laboratory plate.</title>
        <authorList>
            <person name="Chou J.H."/>
            <person name="Lee J.H."/>
            <person name="Lin M.C."/>
            <person name="Chang P.S."/>
            <person name="Arun A.B."/>
            <person name="Young C.C."/>
            <person name="Chen W.M."/>
        </authorList>
    </citation>
    <scope>NUCLEOTIDE SEQUENCE [LARGE SCALE GENOMIC DNA]</scope>
    <source>
        <strain evidence="9 10">CKOBP-6</strain>
    </source>
</reference>
<dbReference type="GO" id="GO:0055085">
    <property type="term" value="P:transmembrane transport"/>
    <property type="evidence" value="ECO:0007669"/>
    <property type="project" value="InterPro"/>
</dbReference>
<comment type="subcellular location">
    <subcellularLocation>
        <location evidence="1 7">Cell membrane</location>
        <topology evidence="1 7">Multi-pass membrane protein</topology>
    </subcellularLocation>
</comment>
<keyword evidence="5 7" id="KW-1133">Transmembrane helix</keyword>
<evidence type="ECO:0000256" key="4">
    <source>
        <dbReference type="ARBA" id="ARBA00022692"/>
    </source>
</evidence>
<keyword evidence="3" id="KW-1003">Cell membrane</keyword>
<keyword evidence="10" id="KW-1185">Reference proteome</keyword>
<dbReference type="GO" id="GO:0005886">
    <property type="term" value="C:plasma membrane"/>
    <property type="evidence" value="ECO:0007669"/>
    <property type="project" value="UniProtKB-SubCell"/>
</dbReference>
<dbReference type="InterPro" id="IPR000515">
    <property type="entry name" value="MetI-like"/>
</dbReference>